<gene>
    <name evidence="2" type="ORF">AB840_15020</name>
</gene>
<dbReference type="InterPro" id="IPR001584">
    <property type="entry name" value="Integrase_cat-core"/>
</dbReference>
<dbReference type="InParanoid" id="A0A0J6WTU8"/>
<dbReference type="InterPro" id="IPR048020">
    <property type="entry name" value="Transpos_IS3"/>
</dbReference>
<dbReference type="RefSeq" id="WP_048515636.1">
    <property type="nucleotide sequence ID" value="NZ_LEKT01000099.1"/>
</dbReference>
<dbReference type="InterPro" id="IPR050900">
    <property type="entry name" value="Transposase_IS3/IS150/IS904"/>
</dbReference>
<dbReference type="PATRIC" id="fig|1122219.3.peg.3540"/>
<evidence type="ECO:0000313" key="2">
    <source>
        <dbReference type="EMBL" id="KMO85187.1"/>
    </source>
</evidence>
<comment type="caution">
    <text evidence="2">The sequence shown here is derived from an EMBL/GenBank/DDBJ whole genome shotgun (WGS) entry which is preliminary data.</text>
</comment>
<dbReference type="EMBL" id="LEKT01000099">
    <property type="protein sequence ID" value="KMO85187.1"/>
    <property type="molecule type" value="Genomic_DNA"/>
</dbReference>
<evidence type="ECO:0000313" key="3">
    <source>
        <dbReference type="Proteomes" id="UP000036503"/>
    </source>
</evidence>
<dbReference type="SUPFAM" id="SSF53098">
    <property type="entry name" value="Ribonuclease H-like"/>
    <property type="match status" value="1"/>
</dbReference>
<dbReference type="PROSITE" id="PS50994">
    <property type="entry name" value="INTEGRASE"/>
    <property type="match status" value="1"/>
</dbReference>
<organism evidence="2 3">
    <name type="scientific">Megasphaera cerevisiae DSM 20462</name>
    <dbReference type="NCBI Taxonomy" id="1122219"/>
    <lineage>
        <taxon>Bacteria</taxon>
        <taxon>Bacillati</taxon>
        <taxon>Bacillota</taxon>
        <taxon>Negativicutes</taxon>
        <taxon>Veillonellales</taxon>
        <taxon>Veillonellaceae</taxon>
        <taxon>Megasphaera</taxon>
    </lineage>
</organism>
<dbReference type="GO" id="GO:0003676">
    <property type="term" value="F:nucleic acid binding"/>
    <property type="evidence" value="ECO:0007669"/>
    <property type="project" value="InterPro"/>
</dbReference>
<sequence>MRKLVNWLPVTYTLHFTLPRAIVTTHQKYPAMGLDSLFHFLHPRFGVSRARVHRLMQKHDIHSIRRAAYKITTCSNHSYPIAPNLLQRNFNVPAPSTAWVGDITYIGTDEGWLYLAVVKDLFTKKIVGYAFSNHIDTHLTCTAMLMAIHRQTPAAGLIFHSDRGSQYACYAYRNLLLQHHVRQSMSRRGNPYENAVAEIFFNCLKCEFVHFQHFHTRLAAEVAIFRYIEAYYNAVRPHSGIGWMTPNTFEKMHSHPAA</sequence>
<dbReference type="PANTHER" id="PTHR46889:SF4">
    <property type="entry name" value="TRANSPOSASE INSO FOR INSERTION SEQUENCE ELEMENT IS911B-RELATED"/>
    <property type="match status" value="1"/>
</dbReference>
<dbReference type="GO" id="GO:0015074">
    <property type="term" value="P:DNA integration"/>
    <property type="evidence" value="ECO:0007669"/>
    <property type="project" value="InterPro"/>
</dbReference>
<proteinExistence type="predicted"/>
<evidence type="ECO:0000259" key="1">
    <source>
        <dbReference type="PROSITE" id="PS50994"/>
    </source>
</evidence>
<dbReference type="NCBIfam" id="NF033516">
    <property type="entry name" value="transpos_IS3"/>
    <property type="match status" value="1"/>
</dbReference>
<dbReference type="Gene3D" id="3.30.420.10">
    <property type="entry name" value="Ribonuclease H-like superfamily/Ribonuclease H"/>
    <property type="match status" value="1"/>
</dbReference>
<dbReference type="Pfam" id="PF00665">
    <property type="entry name" value="rve"/>
    <property type="match status" value="1"/>
</dbReference>
<dbReference type="Pfam" id="PF13333">
    <property type="entry name" value="rve_2"/>
    <property type="match status" value="1"/>
</dbReference>
<reference evidence="2 3" key="1">
    <citation type="submission" date="2015-06" db="EMBL/GenBank/DDBJ databases">
        <title>Draft genome sequence of beer spoilage bacterium Megasphaera cerevisiae type strain 20462.</title>
        <authorList>
            <person name="Kutumbaka K."/>
            <person name="Pasmowitz J."/>
            <person name="Mategko J."/>
            <person name="Reyes D."/>
            <person name="Friedrich A."/>
            <person name="Han S."/>
            <person name="Martens-Habbena W."/>
            <person name="Neal-McKinney J."/>
            <person name="Janagama H.K."/>
            <person name="Nadala C."/>
            <person name="Samadpour M."/>
        </authorList>
    </citation>
    <scope>NUCLEOTIDE SEQUENCE [LARGE SCALE GENOMIC DNA]</scope>
    <source>
        <strain evidence="2 3">DSM 20462</strain>
    </source>
</reference>
<name>A0A0J6WTU8_9FIRM</name>
<keyword evidence="3" id="KW-1185">Reference proteome</keyword>
<dbReference type="InterPro" id="IPR012337">
    <property type="entry name" value="RNaseH-like_sf"/>
</dbReference>
<dbReference type="PANTHER" id="PTHR46889">
    <property type="entry name" value="TRANSPOSASE INSF FOR INSERTION SEQUENCE IS3B-RELATED"/>
    <property type="match status" value="1"/>
</dbReference>
<dbReference type="InterPro" id="IPR036397">
    <property type="entry name" value="RNaseH_sf"/>
</dbReference>
<feature type="domain" description="Integrase catalytic" evidence="1">
    <location>
        <begin position="91"/>
        <end position="254"/>
    </location>
</feature>
<dbReference type="Proteomes" id="UP000036503">
    <property type="component" value="Unassembled WGS sequence"/>
</dbReference>
<accession>A0A0J6WTU8</accession>
<protein>
    <submittedName>
        <fullName evidence="2">Transposase</fullName>
    </submittedName>
</protein>
<dbReference type="AlphaFoldDB" id="A0A0J6WTU8"/>